<dbReference type="STRING" id="205917.A0A4Y9Z6P4"/>
<evidence type="ECO:0000256" key="2">
    <source>
        <dbReference type="ARBA" id="ARBA00004687"/>
    </source>
</evidence>
<evidence type="ECO:0000256" key="11">
    <source>
        <dbReference type="SAM" id="Phobius"/>
    </source>
</evidence>
<accession>A0A4Y9Z6P4</accession>
<dbReference type="PANTHER" id="PTHR21072">
    <property type="entry name" value="GPI TRANSAMIDASE COMPONENT PIG-S"/>
    <property type="match status" value="1"/>
</dbReference>
<keyword evidence="5 11" id="KW-0812">Transmembrane</keyword>
<gene>
    <name evidence="12" type="ORF">EVG20_g2798</name>
</gene>
<evidence type="ECO:0000256" key="6">
    <source>
        <dbReference type="ARBA" id="ARBA00022824"/>
    </source>
</evidence>
<evidence type="ECO:0000256" key="7">
    <source>
        <dbReference type="ARBA" id="ARBA00022989"/>
    </source>
</evidence>
<evidence type="ECO:0000256" key="9">
    <source>
        <dbReference type="ARBA" id="ARBA00023180"/>
    </source>
</evidence>
<comment type="pathway">
    <text evidence="2">Glycolipid biosynthesis; glycosylphosphatidylinositol-anchor biosynthesis.</text>
</comment>
<evidence type="ECO:0000256" key="3">
    <source>
        <dbReference type="ARBA" id="ARBA00005316"/>
    </source>
</evidence>
<dbReference type="GO" id="GO:0042765">
    <property type="term" value="C:GPI-anchor transamidase complex"/>
    <property type="evidence" value="ECO:0007669"/>
    <property type="project" value="InterPro"/>
</dbReference>
<dbReference type="InterPro" id="IPR019540">
    <property type="entry name" value="PtdIno-glycan_biosynth_class_S"/>
</dbReference>
<comment type="caution">
    <text evidence="12">The sequence shown here is derived from an EMBL/GenBank/DDBJ whole genome shotgun (WGS) entry which is preliminary data.</text>
</comment>
<dbReference type="OrthoDB" id="28748at2759"/>
<keyword evidence="4" id="KW-0337">GPI-anchor biosynthesis</keyword>
<reference evidence="12 13" key="1">
    <citation type="submission" date="2019-02" db="EMBL/GenBank/DDBJ databases">
        <title>Genome sequencing of the rare red list fungi Dentipellis fragilis.</title>
        <authorList>
            <person name="Buettner E."/>
            <person name="Kellner H."/>
        </authorList>
    </citation>
    <scope>NUCLEOTIDE SEQUENCE [LARGE SCALE GENOMIC DNA]</scope>
    <source>
        <strain evidence="12 13">DSM 105465</strain>
    </source>
</reference>
<keyword evidence="9" id="KW-0325">Glycoprotein</keyword>
<evidence type="ECO:0000313" key="13">
    <source>
        <dbReference type="Proteomes" id="UP000298327"/>
    </source>
</evidence>
<dbReference type="GO" id="GO:0016255">
    <property type="term" value="P:attachment of GPI anchor to protein"/>
    <property type="evidence" value="ECO:0007669"/>
    <property type="project" value="InterPro"/>
</dbReference>
<dbReference type="AlphaFoldDB" id="A0A4Y9Z6P4"/>
<comment type="subcellular location">
    <subcellularLocation>
        <location evidence="1">Endoplasmic reticulum membrane</location>
        <topology evidence="1">Multi-pass membrane protein</topology>
    </subcellularLocation>
</comment>
<proteinExistence type="inferred from homology"/>
<evidence type="ECO:0000256" key="5">
    <source>
        <dbReference type="ARBA" id="ARBA00022692"/>
    </source>
</evidence>
<protein>
    <recommendedName>
        <fullName evidence="14">GPI transamidase component PIG-S</fullName>
    </recommendedName>
</protein>
<keyword evidence="6" id="KW-0256">Endoplasmic reticulum</keyword>
<keyword evidence="7 11" id="KW-1133">Transmembrane helix</keyword>
<evidence type="ECO:0000256" key="8">
    <source>
        <dbReference type="ARBA" id="ARBA00023136"/>
    </source>
</evidence>
<feature type="region of interest" description="Disordered" evidence="10">
    <location>
        <begin position="562"/>
        <end position="583"/>
    </location>
</feature>
<organism evidence="12 13">
    <name type="scientific">Dentipellis fragilis</name>
    <dbReference type="NCBI Taxonomy" id="205917"/>
    <lineage>
        <taxon>Eukaryota</taxon>
        <taxon>Fungi</taxon>
        <taxon>Dikarya</taxon>
        <taxon>Basidiomycota</taxon>
        <taxon>Agaricomycotina</taxon>
        <taxon>Agaricomycetes</taxon>
        <taxon>Russulales</taxon>
        <taxon>Hericiaceae</taxon>
        <taxon>Dentipellis</taxon>
    </lineage>
</organism>
<dbReference type="GO" id="GO:0006506">
    <property type="term" value="P:GPI anchor biosynthetic process"/>
    <property type="evidence" value="ECO:0007669"/>
    <property type="project" value="UniProtKB-UniPathway"/>
</dbReference>
<dbReference type="Proteomes" id="UP000298327">
    <property type="component" value="Unassembled WGS sequence"/>
</dbReference>
<dbReference type="Pfam" id="PF10510">
    <property type="entry name" value="PIG-S"/>
    <property type="match status" value="1"/>
</dbReference>
<dbReference type="EMBL" id="SEOQ01000115">
    <property type="protein sequence ID" value="TFY70202.1"/>
    <property type="molecule type" value="Genomic_DNA"/>
</dbReference>
<dbReference type="PANTHER" id="PTHR21072:SF13">
    <property type="entry name" value="GPI TRANSAMIDASE COMPONENT PIG-S"/>
    <property type="match status" value="1"/>
</dbReference>
<keyword evidence="8 11" id="KW-0472">Membrane</keyword>
<evidence type="ECO:0000256" key="1">
    <source>
        <dbReference type="ARBA" id="ARBA00004477"/>
    </source>
</evidence>
<name>A0A4Y9Z6P4_9AGAM</name>
<evidence type="ECO:0000256" key="10">
    <source>
        <dbReference type="SAM" id="MobiDB-lite"/>
    </source>
</evidence>
<evidence type="ECO:0000313" key="12">
    <source>
        <dbReference type="EMBL" id="TFY70202.1"/>
    </source>
</evidence>
<evidence type="ECO:0008006" key="14">
    <source>
        <dbReference type="Google" id="ProtNLM"/>
    </source>
</evidence>
<feature type="transmembrane region" description="Helical" evidence="11">
    <location>
        <begin position="87"/>
        <end position="104"/>
    </location>
</feature>
<dbReference type="UniPathway" id="UPA00196"/>
<sequence>MRVEQRTVGATCWDSATAFAAHRALAADQCPFSAVTNTQSRQYSCKGTSAKLTSLSSSSMDNGTKDMTGPFKNPSKLLFEQPKIRRIILASYWAIVILAIPLWWTTTSIERLSLPSARVHAQEDKQLHFPLHVEFEAADPNLDAGVIARDVEASFTFQAKDAGKQLDPLLLQFSSREANRSPSSNTYVVSIVRGLDRAVVEGRHLSVPPQEASGIAKYLASLLTPYSSHHDSRSFEHLVAKYAPRYRLAFTMLNQDAAGGKTVAGWDIQEALAHYLAPTFERLSILHNFTVESQVHFHAPLAFEPLKSVENDATYHGLTQEDLTVFVNSAEWTLSSSVSNDPVLHFILFIPSDAHSPLRILDGNNNPTPSTAFILPQWGGITLLNLPEDTPSHIRLSASDLESVFSTFRTQLLTLLGVSDLPAGIAPTDSSPITDWQLDTLYRRRAIENVVSSKETLQSIVKLVDQIPNMPVGQDVKGDVQEALTALEKAYAEAHTSPTLALQYSSQALTLASRAFFNPGMLALLYFPAEHKYAVYTPLFAPVAVPLIVTVLRELSAWRKARNESKKGTVKDDGDKASEPKSQ</sequence>
<keyword evidence="13" id="KW-1185">Reference proteome</keyword>
<comment type="similarity">
    <text evidence="3">Belongs to the PIGS family.</text>
</comment>
<evidence type="ECO:0000256" key="4">
    <source>
        <dbReference type="ARBA" id="ARBA00022502"/>
    </source>
</evidence>